<proteinExistence type="predicted"/>
<dbReference type="Proteomes" id="UP000019586">
    <property type="component" value="Chromosome"/>
</dbReference>
<feature type="transmembrane region" description="Helical" evidence="1">
    <location>
        <begin position="21"/>
        <end position="40"/>
    </location>
</feature>
<keyword evidence="1" id="KW-1133">Transmembrane helix</keyword>
<dbReference type="AlphaFoldDB" id="W8V7H4"/>
<protein>
    <submittedName>
        <fullName evidence="2">Uncharacterized protein</fullName>
    </submittedName>
</protein>
<dbReference type="HOGENOM" id="CLU_3271520_0_0_6"/>
<name>W8V7H4_KLEPN</name>
<organism evidence="2 3">
    <name type="scientific">Klebsiella pneumoniae 30684/NJST258_2</name>
    <dbReference type="NCBI Taxonomy" id="1420013"/>
    <lineage>
        <taxon>Bacteria</taxon>
        <taxon>Pseudomonadati</taxon>
        <taxon>Pseudomonadota</taxon>
        <taxon>Gammaproteobacteria</taxon>
        <taxon>Enterobacterales</taxon>
        <taxon>Enterobacteriaceae</taxon>
        <taxon>Klebsiella/Raoultella group</taxon>
        <taxon>Klebsiella</taxon>
        <taxon>Klebsiella pneumoniae complex</taxon>
    </lineage>
</organism>
<gene>
    <name evidence="2" type="ORF">KPNJ2_05388</name>
</gene>
<reference evidence="2 3" key="1">
    <citation type="journal article" date="2014" name="Proc. Natl. Acad. Sci. U.S.A.">
        <title>Molecular dissection of the evolution of carbapenem-resistant multilocus sequence type 258 Klebsiella pneumoniae.</title>
        <authorList>
            <person name="Deleo F.R."/>
            <person name="Chen L."/>
            <person name="Porcella S.F."/>
            <person name="Martens C.A."/>
            <person name="Kobayashi S.D."/>
            <person name="Porter A.R."/>
            <person name="Chavda K.D."/>
            <person name="Jacobs M.R."/>
            <person name="Mathema B."/>
            <person name="Olsen R.J."/>
            <person name="Bonomo R.A."/>
            <person name="Musser J.M."/>
            <person name="Kreiswirth B.N."/>
        </authorList>
    </citation>
    <scope>NUCLEOTIDE SEQUENCE [LARGE SCALE GENOMIC DNA]</scope>
    <source>
        <strain evidence="2">30684/NJST258_2</strain>
    </source>
</reference>
<sequence>MKKNYKKCFIRERKKSKVIRVGYRGKMFYLSDLLLHVIGFG</sequence>
<accession>W8V7H4</accession>
<dbReference type="EMBL" id="CP006918">
    <property type="protein sequence ID" value="AHM82152.1"/>
    <property type="molecule type" value="Genomic_DNA"/>
</dbReference>
<evidence type="ECO:0000313" key="2">
    <source>
        <dbReference type="EMBL" id="AHM82152.1"/>
    </source>
</evidence>
<evidence type="ECO:0000313" key="3">
    <source>
        <dbReference type="Proteomes" id="UP000019586"/>
    </source>
</evidence>
<keyword evidence="1" id="KW-0812">Transmembrane</keyword>
<dbReference type="KEGG" id="kps:KPNJ2_05388"/>
<evidence type="ECO:0000256" key="1">
    <source>
        <dbReference type="SAM" id="Phobius"/>
    </source>
</evidence>
<keyword evidence="1" id="KW-0472">Membrane</keyword>